<evidence type="ECO:0000313" key="2">
    <source>
        <dbReference type="EMBL" id="MDR6141990.1"/>
    </source>
</evidence>
<dbReference type="Proteomes" id="UP001249291">
    <property type="component" value="Unassembled WGS sequence"/>
</dbReference>
<evidence type="ECO:0000313" key="3">
    <source>
        <dbReference type="Proteomes" id="UP001249291"/>
    </source>
</evidence>
<sequence>MGALQGAVSGRPAAPSVGVVDQVVVHERRGLEDLQSCADIPEGRGLLGVAIAEACDGLPACMTETGAQSLAAHESVGGRIDQTLGISAVVGGLAPHPVEEQPQACGDGVGDEGGGRHDSQHT</sequence>
<dbReference type="EMBL" id="JAVIZQ010000001">
    <property type="protein sequence ID" value="MDR6141990.1"/>
    <property type="molecule type" value="Genomic_DNA"/>
</dbReference>
<feature type="region of interest" description="Disordered" evidence="1">
    <location>
        <begin position="95"/>
        <end position="122"/>
    </location>
</feature>
<proteinExistence type="predicted"/>
<keyword evidence="3" id="KW-1185">Reference proteome</keyword>
<feature type="compositionally biased region" description="Basic and acidic residues" evidence="1">
    <location>
        <begin position="113"/>
        <end position="122"/>
    </location>
</feature>
<name>A0ABU1HSD1_9MICO</name>
<protein>
    <submittedName>
        <fullName evidence="2">Uncharacterized protein</fullName>
    </submittedName>
</protein>
<evidence type="ECO:0000256" key="1">
    <source>
        <dbReference type="SAM" id="MobiDB-lite"/>
    </source>
</evidence>
<accession>A0ABU1HSD1</accession>
<reference evidence="2 3" key="1">
    <citation type="submission" date="2023-08" db="EMBL/GenBank/DDBJ databases">
        <title>Functional and genomic diversity of the sorghum phyllosphere microbiome.</title>
        <authorList>
            <person name="Shade A."/>
        </authorList>
    </citation>
    <scope>NUCLEOTIDE SEQUENCE [LARGE SCALE GENOMIC DNA]</scope>
    <source>
        <strain evidence="2 3">SORGH_AS_0445</strain>
    </source>
</reference>
<organism evidence="2 3">
    <name type="scientific">Microbacterium foliorum</name>
    <dbReference type="NCBI Taxonomy" id="104336"/>
    <lineage>
        <taxon>Bacteria</taxon>
        <taxon>Bacillati</taxon>
        <taxon>Actinomycetota</taxon>
        <taxon>Actinomycetes</taxon>
        <taxon>Micrococcales</taxon>
        <taxon>Microbacteriaceae</taxon>
        <taxon>Microbacterium</taxon>
    </lineage>
</organism>
<comment type="caution">
    <text evidence="2">The sequence shown here is derived from an EMBL/GenBank/DDBJ whole genome shotgun (WGS) entry which is preliminary data.</text>
</comment>
<gene>
    <name evidence="2" type="ORF">QE375_001544</name>
</gene>